<comment type="caution">
    <text evidence="3">The sequence shown here is derived from an EMBL/GenBank/DDBJ whole genome shotgun (WGS) entry which is preliminary data.</text>
</comment>
<dbReference type="InterPro" id="IPR001387">
    <property type="entry name" value="Cro/C1-type_HTH"/>
</dbReference>
<dbReference type="PANTHER" id="PTHR46558:SF14">
    <property type="entry name" value="HTH-TYPE TRANSCRIPTIONAL REGULATOR ANSR"/>
    <property type="match status" value="1"/>
</dbReference>
<name>A0A9D1RD33_9FIRM</name>
<dbReference type="Proteomes" id="UP000824205">
    <property type="component" value="Unassembled WGS sequence"/>
</dbReference>
<gene>
    <name evidence="3" type="ORF">IAA48_05990</name>
</gene>
<sequence>MQKKSELALRLKVLRREKGVTSQQVADALGIKSATYRRYEIDTKPKDDVYIALAEYFGVTVDYLMSGRDGNMLSVADSGEYAPASARLSKEETALVKKLRTLSEQDFKEVQNFVDWKCICASNG</sequence>
<evidence type="ECO:0000313" key="3">
    <source>
        <dbReference type="EMBL" id="HIW86031.1"/>
    </source>
</evidence>
<organism evidence="3 4">
    <name type="scientific">Candidatus Eubacterium faecipullorum</name>
    <dbReference type="NCBI Taxonomy" id="2838571"/>
    <lineage>
        <taxon>Bacteria</taxon>
        <taxon>Bacillati</taxon>
        <taxon>Bacillota</taxon>
        <taxon>Clostridia</taxon>
        <taxon>Eubacteriales</taxon>
        <taxon>Eubacteriaceae</taxon>
        <taxon>Eubacterium</taxon>
    </lineage>
</organism>
<dbReference type="Pfam" id="PF01381">
    <property type="entry name" value="HTH_3"/>
    <property type="match status" value="1"/>
</dbReference>
<feature type="domain" description="HTH cro/C1-type" evidence="2">
    <location>
        <begin position="11"/>
        <end position="64"/>
    </location>
</feature>
<accession>A0A9D1RD33</accession>
<dbReference type="AlphaFoldDB" id="A0A9D1RD33"/>
<reference evidence="3" key="1">
    <citation type="journal article" date="2021" name="PeerJ">
        <title>Extensive microbial diversity within the chicken gut microbiome revealed by metagenomics and culture.</title>
        <authorList>
            <person name="Gilroy R."/>
            <person name="Ravi A."/>
            <person name="Getino M."/>
            <person name="Pursley I."/>
            <person name="Horton D.L."/>
            <person name="Alikhan N.F."/>
            <person name="Baker D."/>
            <person name="Gharbi K."/>
            <person name="Hall N."/>
            <person name="Watson M."/>
            <person name="Adriaenssens E.M."/>
            <person name="Foster-Nyarko E."/>
            <person name="Jarju S."/>
            <person name="Secka A."/>
            <person name="Antonio M."/>
            <person name="Oren A."/>
            <person name="Chaudhuri R.R."/>
            <person name="La Ragione R."/>
            <person name="Hildebrand F."/>
            <person name="Pallen M.J."/>
        </authorList>
    </citation>
    <scope>NUCLEOTIDE SEQUENCE</scope>
    <source>
        <strain evidence="3">421</strain>
    </source>
</reference>
<dbReference type="PANTHER" id="PTHR46558">
    <property type="entry name" value="TRACRIPTIONAL REGULATORY PROTEIN-RELATED-RELATED"/>
    <property type="match status" value="1"/>
</dbReference>
<protein>
    <submittedName>
        <fullName evidence="3">Helix-turn-helix domain-containing protein</fullName>
    </submittedName>
</protein>
<dbReference type="PROSITE" id="PS50943">
    <property type="entry name" value="HTH_CROC1"/>
    <property type="match status" value="1"/>
</dbReference>
<dbReference type="GO" id="GO:0003677">
    <property type="term" value="F:DNA binding"/>
    <property type="evidence" value="ECO:0007669"/>
    <property type="project" value="UniProtKB-KW"/>
</dbReference>
<keyword evidence="1" id="KW-0238">DNA-binding</keyword>
<dbReference type="CDD" id="cd00093">
    <property type="entry name" value="HTH_XRE"/>
    <property type="match status" value="1"/>
</dbReference>
<evidence type="ECO:0000259" key="2">
    <source>
        <dbReference type="PROSITE" id="PS50943"/>
    </source>
</evidence>
<dbReference type="Gene3D" id="1.10.260.40">
    <property type="entry name" value="lambda repressor-like DNA-binding domains"/>
    <property type="match status" value="1"/>
</dbReference>
<proteinExistence type="predicted"/>
<dbReference type="SMART" id="SM00530">
    <property type="entry name" value="HTH_XRE"/>
    <property type="match status" value="1"/>
</dbReference>
<dbReference type="InterPro" id="IPR010982">
    <property type="entry name" value="Lambda_DNA-bd_dom_sf"/>
</dbReference>
<dbReference type="SUPFAM" id="SSF47413">
    <property type="entry name" value="lambda repressor-like DNA-binding domains"/>
    <property type="match status" value="1"/>
</dbReference>
<evidence type="ECO:0000313" key="4">
    <source>
        <dbReference type="Proteomes" id="UP000824205"/>
    </source>
</evidence>
<dbReference type="EMBL" id="DXGE01000025">
    <property type="protein sequence ID" value="HIW86031.1"/>
    <property type="molecule type" value="Genomic_DNA"/>
</dbReference>
<evidence type="ECO:0000256" key="1">
    <source>
        <dbReference type="ARBA" id="ARBA00023125"/>
    </source>
</evidence>
<reference evidence="3" key="2">
    <citation type="submission" date="2021-04" db="EMBL/GenBank/DDBJ databases">
        <authorList>
            <person name="Gilroy R."/>
        </authorList>
    </citation>
    <scope>NUCLEOTIDE SEQUENCE</scope>
    <source>
        <strain evidence="3">421</strain>
    </source>
</reference>